<dbReference type="InterPro" id="IPR001487">
    <property type="entry name" value="Bromodomain"/>
</dbReference>
<dbReference type="PROSITE" id="PS50014">
    <property type="entry name" value="BROMODOMAIN_2"/>
    <property type="match status" value="1"/>
</dbReference>
<feature type="region of interest" description="Disordered" evidence="3">
    <location>
        <begin position="1091"/>
        <end position="1128"/>
    </location>
</feature>
<dbReference type="Gene3D" id="1.20.920.10">
    <property type="entry name" value="Bromodomain-like"/>
    <property type="match status" value="1"/>
</dbReference>
<feature type="region of interest" description="Disordered" evidence="3">
    <location>
        <begin position="1"/>
        <end position="178"/>
    </location>
</feature>
<feature type="domain" description="Bromo" evidence="4">
    <location>
        <begin position="566"/>
        <end position="638"/>
    </location>
</feature>
<dbReference type="STRING" id="73239.Q7RSD6"/>
<dbReference type="CDD" id="cd04369">
    <property type="entry name" value="Bromodomain"/>
    <property type="match status" value="1"/>
</dbReference>
<proteinExistence type="predicted"/>
<evidence type="ECO:0000313" key="6">
    <source>
        <dbReference type="Proteomes" id="UP000008553"/>
    </source>
</evidence>
<keyword evidence="1 2" id="KW-0103">Bromodomain</keyword>
<organism evidence="5 6">
    <name type="scientific">Plasmodium yoelii yoelii</name>
    <dbReference type="NCBI Taxonomy" id="73239"/>
    <lineage>
        <taxon>Eukaryota</taxon>
        <taxon>Sar</taxon>
        <taxon>Alveolata</taxon>
        <taxon>Apicomplexa</taxon>
        <taxon>Aconoidasida</taxon>
        <taxon>Haemosporida</taxon>
        <taxon>Plasmodiidae</taxon>
        <taxon>Plasmodium</taxon>
        <taxon>Plasmodium (Vinckeia)</taxon>
    </lineage>
</organism>
<feature type="compositionally biased region" description="Basic and acidic residues" evidence="3">
    <location>
        <begin position="124"/>
        <end position="174"/>
    </location>
</feature>
<feature type="compositionally biased region" description="Basic and acidic residues" evidence="3">
    <location>
        <begin position="31"/>
        <end position="76"/>
    </location>
</feature>
<feature type="region of interest" description="Disordered" evidence="3">
    <location>
        <begin position="828"/>
        <end position="860"/>
    </location>
</feature>
<name>Q7RSD6_PLAYO</name>
<evidence type="ECO:0000313" key="5">
    <source>
        <dbReference type="EMBL" id="EAA15738.1"/>
    </source>
</evidence>
<keyword evidence="6" id="KW-1185">Reference proteome</keyword>
<comment type="caution">
    <text evidence="5">The sequence shown here is derived from an EMBL/GenBank/DDBJ whole genome shotgun (WGS) entry which is preliminary data.</text>
</comment>
<protein>
    <submittedName>
        <fullName evidence="5">Bromodomain, putative</fullName>
    </submittedName>
</protein>
<dbReference type="GO" id="GO:0035267">
    <property type="term" value="C:NuA4 histone acetyltransferase complex"/>
    <property type="evidence" value="ECO:0007669"/>
    <property type="project" value="TreeGrafter"/>
</dbReference>
<feature type="region of interest" description="Disordered" evidence="3">
    <location>
        <begin position="956"/>
        <end position="988"/>
    </location>
</feature>
<evidence type="ECO:0000259" key="4">
    <source>
        <dbReference type="PROSITE" id="PS50014"/>
    </source>
</evidence>
<gene>
    <name evidence="5" type="ORF">PY00423</name>
</gene>
<dbReference type="PaxDb" id="73239-Q7RSD6"/>
<sequence>METRRSLRVKKQDSEEKGSKKKSTEIANTGKESKKKSTEIANKGKEKKQNESKPNEKKPNEKKQNESKQNESKPNESKPINSGTNVNRKKVQENESVKNKNVTKPRIGLRKQASNSDIINSSEYAEKEKVSELKNENKIVEKPSKRNKSKDEHKEAGNAKAGKKMEEKAGKKMEANQTAINRGNINRGSVDRGSVNRGSVDRASVDRASVNRGSVDRASVDRASVDRASVDRGSVDRGNINRSIKRRLSQLLDRLKKEKLFQCLNDISDYSEIFIDNKEKKENEKDVEIVKCIDTSLTKKINVDIIHSKLHYEMYKNENEFNNDILLLFDNSIDVIKSEKKKKEKKKLYNIRQTAFKNYISEFHKLLTSTRGTKEAKQILSSFNEYCEKDELYFSNMFENDEKIKENTSVGSEASGVNNEVKDVCTNLNASDVKIKEKDDIDSTKDVSNKKRSSFFRIKLKLDNIKIEELNSIETDNPQSTHLHLKEDEPTIADKVDKVEKVEKADKAEKVDKIDKTDKAEKADKTDKVEKADNIEEECGNKNKRINQWENILKNNILKNLKCDSNSVYFTIPVLDDKNINEEIKKEYKIKIKKPMDYTTVSNNLLNGIYNHPNEIYNDIKLIYKNCLFFNPDISQNQYIINAAKNSDYKFENLWNKWKDKIYDNYYDVSNKNVNINNYIDYFKKKKIKNKKYTNIYSIWINYLINNKINITEFCKIRNIDIHELKKKTKSLPSVEKVNLAESGLAESGLAESGLMESGLVESGLMESGLLFSIFKEEYKKIYKKNIPSRFLENKEERNYECIDNCESEKKKKKIFLKNKLKERDNFHDENKKEKDNFHDENKKEKDNFHDENKKEKDNFYDENKKEKDNFYDENKKERYPKILKNWKKKYNNIIYFYENIFDSYLENKESYMIKCENNTFLSNCFYFQNVLDNLDDFIYIPEMCGKTNIQNGENMTKNGENMTKNGENMTKNGENMTKNGENMTKNGENMTKNGENIAKNVHVSDVSDAKLVDSSAQLNVCENVVNINETRERNKREFENHSSISINLKRKKSEDIHIPICREFQESSDSTDTGKVEKVAESVESADVAESVDVAESADVADVDSTTPSPVLSLTTPSHAPSLTTPSAAPSLTTPSALFNINNKNFYNFHGLFDKMSNYNKETFLKKEKTILINLNLNYSTIENSSYSHINNTYFYNYNFDSNFFFIIKSGFKLNIYIKIKRTNIYINNENYVEHLKIYLINKCKQNKKIKLYISNNSPAKNNNNFVSFLEKAFNDLHTQPFPNNSIRIHDSVNKLSGLISQIQMYIKVRTKMRITPNLPFLPHPLSPHFCFVHFCFFHFISSTFASFTF</sequence>
<dbReference type="PANTHER" id="PTHR15398:SF4">
    <property type="entry name" value="BROMODOMAIN-CONTAINING PROTEIN 8 ISOFORM X1"/>
    <property type="match status" value="1"/>
</dbReference>
<dbReference type="InParanoid" id="Q7RSD6"/>
<evidence type="ECO:0000256" key="2">
    <source>
        <dbReference type="PROSITE-ProRule" id="PRU00035"/>
    </source>
</evidence>
<dbReference type="PANTHER" id="PTHR15398">
    <property type="entry name" value="BROMODOMAIN-CONTAINING PROTEIN 8"/>
    <property type="match status" value="1"/>
</dbReference>
<dbReference type="InterPro" id="IPR036427">
    <property type="entry name" value="Bromodomain-like_sf"/>
</dbReference>
<feature type="compositionally biased region" description="Polar residues" evidence="3">
    <location>
        <begin position="112"/>
        <end position="123"/>
    </location>
</feature>
<dbReference type="Pfam" id="PF00439">
    <property type="entry name" value="Bromodomain"/>
    <property type="match status" value="1"/>
</dbReference>
<dbReference type="Proteomes" id="UP000008553">
    <property type="component" value="Unassembled WGS sequence"/>
</dbReference>
<accession>Q7RSD6</accession>
<evidence type="ECO:0000256" key="1">
    <source>
        <dbReference type="ARBA" id="ARBA00023117"/>
    </source>
</evidence>
<reference evidence="5 6" key="1">
    <citation type="journal article" date="2002" name="Nature">
        <title>Genome sequence and comparative analysis of the model rodent malaria parasite Plasmodium yoelii yoelii.</title>
        <authorList>
            <person name="Carlton J.M."/>
            <person name="Angiuoli S.V."/>
            <person name="Suh B.B."/>
            <person name="Kooij T.W."/>
            <person name="Pertea M."/>
            <person name="Silva J.C."/>
            <person name="Ermolaeva M.D."/>
            <person name="Allen J.E."/>
            <person name="Selengut J.D."/>
            <person name="Koo H.L."/>
            <person name="Peterson J.D."/>
            <person name="Pop M."/>
            <person name="Kosack D.S."/>
            <person name="Shumway M.F."/>
            <person name="Bidwell S.L."/>
            <person name="Shallom S.J."/>
            <person name="van Aken S.E."/>
            <person name="Riedmuller S.B."/>
            <person name="Feldblyum T.V."/>
            <person name="Cho J.K."/>
            <person name="Quackenbush J."/>
            <person name="Sedegah M."/>
            <person name="Shoaibi A."/>
            <person name="Cummings L.M."/>
            <person name="Florens L."/>
            <person name="Yates J.R."/>
            <person name="Raine J.D."/>
            <person name="Sinden R.E."/>
            <person name="Harris M.A."/>
            <person name="Cunningham D.A."/>
            <person name="Preiser P.R."/>
            <person name="Bergman L.W."/>
            <person name="Vaidya A.B."/>
            <person name="van Lin L.H."/>
            <person name="Janse C.J."/>
            <person name="Waters A.P."/>
            <person name="Smith H.O."/>
            <person name="White O.R."/>
            <person name="Salzberg S.L."/>
            <person name="Venter J.C."/>
            <person name="Fraser C.M."/>
            <person name="Hoffman S.L."/>
            <person name="Gardner M.J."/>
            <person name="Carucci D.J."/>
        </authorList>
    </citation>
    <scope>NUCLEOTIDE SEQUENCE [LARGE SCALE GENOMIC DNA]</scope>
    <source>
        <strain evidence="5 6">17XNL</strain>
    </source>
</reference>
<dbReference type="FunCoup" id="Q7RSD6">
    <property type="interactions" value="691"/>
</dbReference>
<dbReference type="SUPFAM" id="SSF47370">
    <property type="entry name" value="Bromodomain"/>
    <property type="match status" value="1"/>
</dbReference>
<dbReference type="SMART" id="SM00297">
    <property type="entry name" value="BROMO"/>
    <property type="match status" value="1"/>
</dbReference>
<evidence type="ECO:0000256" key="3">
    <source>
        <dbReference type="SAM" id="MobiDB-lite"/>
    </source>
</evidence>
<dbReference type="EMBL" id="AABL01000117">
    <property type="protein sequence ID" value="EAA15738.1"/>
    <property type="molecule type" value="Genomic_DNA"/>
</dbReference>
<feature type="compositionally biased region" description="Basic and acidic residues" evidence="3">
    <location>
        <begin position="1"/>
        <end position="24"/>
    </location>
</feature>